<dbReference type="Proteomes" id="UP001197609">
    <property type="component" value="Unassembled WGS sequence"/>
</dbReference>
<sequence>MSLTSLGTEAKLHEELSRLIDIHDPAPYNRLMPKVRVGQIELFYQEGGHCEPVVWIHGLGIDHRVWTLQMPLFTQHFRCLAFDNRDTGQSDRTPSSYTIKTMADDALRLMDALAIDKAHVVGLSMGGAIAQELAIAHPTRIKRLVLVSTYTSSDRRGADVLNSFVLMRARFSREEYARATSPWVFTYQNYRIPGLVELAITRFLEDPYFIPADVYAHQVEAAMSHFAEDRLSRIAAPTLIVAGDEDIMTPMRFARTLHQQIPGARLAVIQGGGHALILTHAEEFNQLVLSFLKEP</sequence>
<reference evidence="2 3" key="1">
    <citation type="journal article" date="2021" name="bioRxiv">
        <title>Unraveling nitrogen, sulfur and carbon metabolic pathways and microbial community transcriptional responses to substrate deprivation and toxicity stresses in a bioreactor mimicking anoxic brackish coastal sediment conditions.</title>
        <authorList>
            <person name="Martins P.D."/>
            <person name="Echeveste M.J."/>
            <person name="Arshad A."/>
            <person name="Kurth J."/>
            <person name="Ouboter H."/>
            <person name="Jetten M.S.M."/>
            <person name="Welte C.U."/>
        </authorList>
    </citation>
    <scope>NUCLEOTIDE SEQUENCE [LARGE SCALE GENOMIC DNA]</scope>
    <source>
        <strain evidence="2">MAG_38</strain>
    </source>
</reference>
<dbReference type="PRINTS" id="PR00111">
    <property type="entry name" value="ABHYDROLASE"/>
</dbReference>
<dbReference type="GO" id="GO:0046503">
    <property type="term" value="P:glycerolipid catabolic process"/>
    <property type="evidence" value="ECO:0007669"/>
    <property type="project" value="TreeGrafter"/>
</dbReference>
<dbReference type="GO" id="GO:0004806">
    <property type="term" value="F:triacylglycerol lipase activity"/>
    <property type="evidence" value="ECO:0007669"/>
    <property type="project" value="TreeGrafter"/>
</dbReference>
<proteinExistence type="predicted"/>
<dbReference type="Gene3D" id="3.40.50.1820">
    <property type="entry name" value="alpha/beta hydrolase"/>
    <property type="match status" value="1"/>
</dbReference>
<comment type="caution">
    <text evidence="2">The sequence shown here is derived from an EMBL/GenBank/DDBJ whole genome shotgun (WGS) entry which is preliminary data.</text>
</comment>
<evidence type="ECO:0000259" key="1">
    <source>
        <dbReference type="Pfam" id="PF00561"/>
    </source>
</evidence>
<dbReference type="InterPro" id="IPR050471">
    <property type="entry name" value="AB_hydrolase"/>
</dbReference>
<dbReference type="InterPro" id="IPR029058">
    <property type="entry name" value="AB_hydrolase_fold"/>
</dbReference>
<name>A0AAJ1EJG5_9BACT</name>
<evidence type="ECO:0000313" key="3">
    <source>
        <dbReference type="Proteomes" id="UP001197609"/>
    </source>
</evidence>
<dbReference type="PANTHER" id="PTHR43433">
    <property type="entry name" value="HYDROLASE, ALPHA/BETA FOLD FAMILY PROTEIN"/>
    <property type="match status" value="1"/>
</dbReference>
<organism evidence="2 3">
    <name type="scientific">Candidatus Methylomirabilis tolerans</name>
    <dbReference type="NCBI Taxonomy" id="3123416"/>
    <lineage>
        <taxon>Bacteria</taxon>
        <taxon>Candidatus Methylomirabilota</taxon>
        <taxon>Candidatus Methylomirabilia</taxon>
        <taxon>Candidatus Methylomirabilales</taxon>
        <taxon>Candidatus Methylomirabilaceae</taxon>
        <taxon>Candidatus Methylomirabilis</taxon>
    </lineage>
</organism>
<dbReference type="PANTHER" id="PTHR43433:SF5">
    <property type="entry name" value="AB HYDROLASE-1 DOMAIN-CONTAINING PROTEIN"/>
    <property type="match status" value="1"/>
</dbReference>
<dbReference type="InterPro" id="IPR000073">
    <property type="entry name" value="AB_hydrolase_1"/>
</dbReference>
<evidence type="ECO:0000313" key="2">
    <source>
        <dbReference type="EMBL" id="MBZ0160021.1"/>
    </source>
</evidence>
<keyword evidence="2" id="KW-0378">Hydrolase</keyword>
<dbReference type="Pfam" id="PF00561">
    <property type="entry name" value="Abhydrolase_1"/>
    <property type="match status" value="1"/>
</dbReference>
<feature type="domain" description="AB hydrolase-1" evidence="1">
    <location>
        <begin position="52"/>
        <end position="280"/>
    </location>
</feature>
<gene>
    <name evidence="2" type="ORF">K8G79_07795</name>
</gene>
<accession>A0AAJ1EJG5</accession>
<protein>
    <submittedName>
        <fullName evidence="2">Alpha/beta hydrolase</fullName>
    </submittedName>
</protein>
<dbReference type="SUPFAM" id="SSF53474">
    <property type="entry name" value="alpha/beta-Hydrolases"/>
    <property type="match status" value="1"/>
</dbReference>
<dbReference type="AlphaFoldDB" id="A0AAJ1EJG5"/>
<dbReference type="EMBL" id="JAIOIU010000095">
    <property type="protein sequence ID" value="MBZ0160021.1"/>
    <property type="molecule type" value="Genomic_DNA"/>
</dbReference>